<dbReference type="InterPro" id="IPR036259">
    <property type="entry name" value="MFS_trans_sf"/>
</dbReference>
<dbReference type="SUPFAM" id="SSF103473">
    <property type="entry name" value="MFS general substrate transporter"/>
    <property type="match status" value="1"/>
</dbReference>
<organism evidence="8 9">
    <name type="scientific">Variovorax paradoxus</name>
    <dbReference type="NCBI Taxonomy" id="34073"/>
    <lineage>
        <taxon>Bacteria</taxon>
        <taxon>Pseudomonadati</taxon>
        <taxon>Pseudomonadota</taxon>
        <taxon>Betaproteobacteria</taxon>
        <taxon>Burkholderiales</taxon>
        <taxon>Comamonadaceae</taxon>
        <taxon>Variovorax</taxon>
    </lineage>
</organism>
<evidence type="ECO:0000256" key="5">
    <source>
        <dbReference type="ARBA" id="ARBA00023136"/>
    </source>
</evidence>
<keyword evidence="2" id="KW-1003">Cell membrane</keyword>
<keyword evidence="5 6" id="KW-0472">Membrane</keyword>
<dbReference type="PANTHER" id="PTHR43124">
    <property type="entry name" value="PURINE EFFLUX PUMP PBUE"/>
    <property type="match status" value="1"/>
</dbReference>
<reference evidence="8 9" key="1">
    <citation type="submission" date="2016-03" db="EMBL/GenBank/DDBJ databases">
        <title>Genome sequence of Variovorax paradoxus KB5.</title>
        <authorList>
            <person name="Jeong H."/>
            <person name="Hong C.E."/>
            <person name="Jo S.H."/>
            <person name="Park J.M."/>
        </authorList>
    </citation>
    <scope>NUCLEOTIDE SEQUENCE [LARGE SCALE GENOMIC DNA]</scope>
    <source>
        <strain evidence="8 9">KB5</strain>
    </source>
</reference>
<evidence type="ECO:0000256" key="1">
    <source>
        <dbReference type="ARBA" id="ARBA00004651"/>
    </source>
</evidence>
<feature type="transmembrane region" description="Helical" evidence="6">
    <location>
        <begin position="217"/>
        <end position="243"/>
    </location>
</feature>
<accession>A0AA91DQR5</accession>
<evidence type="ECO:0000256" key="4">
    <source>
        <dbReference type="ARBA" id="ARBA00022989"/>
    </source>
</evidence>
<keyword evidence="3 6" id="KW-0812">Transmembrane</keyword>
<gene>
    <name evidence="8" type="ORF">A3K87_15030</name>
</gene>
<feature type="domain" description="Major facilitator superfamily (MFS) profile" evidence="7">
    <location>
        <begin position="21"/>
        <end position="411"/>
    </location>
</feature>
<evidence type="ECO:0000256" key="3">
    <source>
        <dbReference type="ARBA" id="ARBA00022692"/>
    </source>
</evidence>
<evidence type="ECO:0000313" key="8">
    <source>
        <dbReference type="EMBL" id="OAK64319.1"/>
    </source>
</evidence>
<dbReference type="InterPro" id="IPR011701">
    <property type="entry name" value="MFS"/>
</dbReference>
<dbReference type="EMBL" id="LVHG01000038">
    <property type="protein sequence ID" value="OAK64319.1"/>
    <property type="molecule type" value="Genomic_DNA"/>
</dbReference>
<feature type="transmembrane region" description="Helical" evidence="6">
    <location>
        <begin position="263"/>
        <end position="282"/>
    </location>
</feature>
<evidence type="ECO:0000256" key="6">
    <source>
        <dbReference type="SAM" id="Phobius"/>
    </source>
</evidence>
<comment type="caution">
    <text evidence="8">The sequence shown here is derived from an EMBL/GenBank/DDBJ whole genome shotgun (WGS) entry which is preliminary data.</text>
</comment>
<dbReference type="InterPro" id="IPR050189">
    <property type="entry name" value="MFS_Efflux_Transporters"/>
</dbReference>
<dbReference type="AlphaFoldDB" id="A0AA91DQR5"/>
<keyword evidence="4 6" id="KW-1133">Transmembrane helix</keyword>
<feature type="transmembrane region" description="Helical" evidence="6">
    <location>
        <begin position="150"/>
        <end position="170"/>
    </location>
</feature>
<dbReference type="InterPro" id="IPR020846">
    <property type="entry name" value="MFS_dom"/>
</dbReference>
<evidence type="ECO:0000259" key="7">
    <source>
        <dbReference type="PROSITE" id="PS50850"/>
    </source>
</evidence>
<dbReference type="Proteomes" id="UP000077852">
    <property type="component" value="Unassembled WGS sequence"/>
</dbReference>
<evidence type="ECO:0000313" key="9">
    <source>
        <dbReference type="Proteomes" id="UP000077852"/>
    </source>
</evidence>
<dbReference type="PANTHER" id="PTHR43124:SF3">
    <property type="entry name" value="CHLORAMPHENICOL EFFLUX PUMP RV0191"/>
    <property type="match status" value="1"/>
</dbReference>
<evidence type="ECO:0000256" key="2">
    <source>
        <dbReference type="ARBA" id="ARBA00022475"/>
    </source>
</evidence>
<name>A0AA91DQR5_VARPD</name>
<dbReference type="Gene3D" id="1.20.1250.20">
    <property type="entry name" value="MFS general substrate transporter like domains"/>
    <property type="match status" value="1"/>
</dbReference>
<feature type="transmembrane region" description="Helical" evidence="6">
    <location>
        <begin position="57"/>
        <end position="78"/>
    </location>
</feature>
<comment type="subcellular location">
    <subcellularLocation>
        <location evidence="1">Cell membrane</location>
        <topology evidence="1">Multi-pass membrane protein</topology>
    </subcellularLocation>
</comment>
<proteinExistence type="predicted"/>
<feature type="transmembrane region" description="Helical" evidence="6">
    <location>
        <begin position="176"/>
        <end position="196"/>
    </location>
</feature>
<feature type="transmembrane region" description="Helical" evidence="6">
    <location>
        <begin position="349"/>
        <end position="368"/>
    </location>
</feature>
<dbReference type="GO" id="GO:0005886">
    <property type="term" value="C:plasma membrane"/>
    <property type="evidence" value="ECO:0007669"/>
    <property type="project" value="UniProtKB-SubCell"/>
</dbReference>
<dbReference type="GO" id="GO:0022857">
    <property type="term" value="F:transmembrane transporter activity"/>
    <property type="evidence" value="ECO:0007669"/>
    <property type="project" value="InterPro"/>
</dbReference>
<dbReference type="Pfam" id="PF07690">
    <property type="entry name" value="MFS_1"/>
    <property type="match status" value="1"/>
</dbReference>
<dbReference type="PROSITE" id="PS50850">
    <property type="entry name" value="MFS"/>
    <property type="match status" value="1"/>
</dbReference>
<feature type="transmembrane region" description="Helical" evidence="6">
    <location>
        <begin position="294"/>
        <end position="313"/>
    </location>
</feature>
<feature type="transmembrane region" description="Helical" evidence="6">
    <location>
        <begin position="117"/>
        <end position="138"/>
    </location>
</feature>
<feature type="transmembrane region" description="Helical" evidence="6">
    <location>
        <begin position="388"/>
        <end position="408"/>
    </location>
</feature>
<sequence>MSPVPAQRSAAEPLTPRAAWVMVLALCAGVALSQAFRTVGAIMASPLQTDFRLSAQALGIFSGAFHFAFGAMQLFMGIGIDLHGVRRTVLVAFPIAIAGALLSAAASNYLVLVAGQALIGVGCAPAFLVCTVFIARHFPAARFATVSGMVLAIGGLGMLVTGTPLAWLVQAYSWRAGFLVLAVAAALAWLAIWHWVHEPASAVPQVKESVPEAIRQFGALFAMPHTLGIVVLGAVTYAAFISLRGLWLGPLMMGRHGYSLVESGNVALAVSVISLVGAPLFGRLDRDGAARRRWIVICALGYAGLFALIAVLHSAWLDIAGMLLIGVLSGFIVWQYADVRGAYPAALTGRAMAVFTMAMFLGVALMQWGTGVAASVASAHGADPLTAVLATIAALLVLGIAAFAWLPAPKTSSA</sequence>
<feature type="transmembrane region" description="Helical" evidence="6">
    <location>
        <begin position="319"/>
        <end position="337"/>
    </location>
</feature>
<protein>
    <submittedName>
        <fullName evidence="8">MFS transporter</fullName>
    </submittedName>
</protein>
<feature type="transmembrane region" description="Helical" evidence="6">
    <location>
        <begin position="90"/>
        <end position="111"/>
    </location>
</feature>